<dbReference type="EMBL" id="KZ559500">
    <property type="protein sequence ID" value="PLN86121.1"/>
    <property type="molecule type" value="Genomic_DNA"/>
</dbReference>
<dbReference type="AlphaFoldDB" id="A0A2J5I7W9"/>
<protein>
    <recommendedName>
        <fullName evidence="2">Bacteriophage T5 Orf172 DNA-binding domain-containing protein</fullName>
    </recommendedName>
</protein>
<evidence type="ECO:0000259" key="2">
    <source>
        <dbReference type="Pfam" id="PF10544"/>
    </source>
</evidence>
<feature type="compositionally biased region" description="Low complexity" evidence="1">
    <location>
        <begin position="134"/>
        <end position="155"/>
    </location>
</feature>
<dbReference type="OrthoDB" id="4503155at2759"/>
<gene>
    <name evidence="3" type="ORF">BDW42DRAFT_201117</name>
</gene>
<accession>A0A2J5I7W9</accession>
<evidence type="ECO:0000313" key="3">
    <source>
        <dbReference type="EMBL" id="PLN86121.1"/>
    </source>
</evidence>
<keyword evidence="4" id="KW-1185">Reference proteome</keyword>
<evidence type="ECO:0000313" key="4">
    <source>
        <dbReference type="Proteomes" id="UP000235023"/>
    </source>
</evidence>
<name>A0A2J5I7W9_9EURO</name>
<feature type="compositionally biased region" description="Acidic residues" evidence="1">
    <location>
        <begin position="376"/>
        <end position="387"/>
    </location>
</feature>
<dbReference type="Proteomes" id="UP000235023">
    <property type="component" value="Unassembled WGS sequence"/>
</dbReference>
<feature type="domain" description="Bacteriophage T5 Orf172 DNA-binding" evidence="2">
    <location>
        <begin position="202"/>
        <end position="297"/>
    </location>
</feature>
<evidence type="ECO:0000256" key="1">
    <source>
        <dbReference type="SAM" id="MobiDB-lite"/>
    </source>
</evidence>
<feature type="region of interest" description="Disordered" evidence="1">
    <location>
        <begin position="341"/>
        <end position="421"/>
    </location>
</feature>
<proteinExistence type="predicted"/>
<reference evidence="4" key="1">
    <citation type="submission" date="2017-12" db="EMBL/GenBank/DDBJ databases">
        <authorList>
            <consortium name="DOE Joint Genome Institute"/>
            <person name="Mondo S.J."/>
            <person name="Kjaerbolling I."/>
            <person name="Vesth T.C."/>
            <person name="Frisvad J.C."/>
            <person name="Nybo J.L."/>
            <person name="Theobald S."/>
            <person name="Kuo A."/>
            <person name="Bowyer P."/>
            <person name="Matsuda Y."/>
            <person name="Lyhne E.K."/>
            <person name="Kogle M.E."/>
            <person name="Clum A."/>
            <person name="Lipzen A."/>
            <person name="Salamov A."/>
            <person name="Ngan C.Y."/>
            <person name="Daum C."/>
            <person name="Chiniquy J."/>
            <person name="Barry K."/>
            <person name="LaButti K."/>
            <person name="Haridas S."/>
            <person name="Simmons B.A."/>
            <person name="Magnuson J.K."/>
            <person name="Mortensen U.H."/>
            <person name="Larsen T.O."/>
            <person name="Grigoriev I.V."/>
            <person name="Baker S.E."/>
            <person name="Andersen M.R."/>
            <person name="Nordberg H.P."/>
            <person name="Cantor M.N."/>
            <person name="Hua S.X."/>
        </authorList>
    </citation>
    <scope>NUCLEOTIDE SEQUENCE [LARGE SCALE GENOMIC DNA]</scope>
    <source>
        <strain evidence="4">IBT 19404</strain>
    </source>
</reference>
<feature type="compositionally biased region" description="Polar residues" evidence="1">
    <location>
        <begin position="168"/>
        <end position="180"/>
    </location>
</feature>
<dbReference type="InterPro" id="IPR018306">
    <property type="entry name" value="Phage_T5_Orf172_DNA-bd"/>
</dbReference>
<dbReference type="Pfam" id="PF10544">
    <property type="entry name" value="T5orf172"/>
    <property type="match status" value="1"/>
</dbReference>
<sequence>MPPNTPEVVSFSRKNLTLTRGRKPRCVVLTRNTLEVYAYEEEYEGKKENGSKKPSKVTYEWRCTQQAQGTINAIDEALKRTDEKIQSERLTNISNRESEPEYLRDIAKLCLCEDHGSVIEAAVTQWEEERQHQSPSTPRTPPDTSKPQRSRSTTPTPSPLPETPKKQTAPQSPSSGFDTATPSSSYGKVLWGNLGFNDTKSGWLYVFSIEALEGYYKLGYTTVGITDAKDRLRSHTNCYGPINVVALIGIDNAARYEQLIFKSLSQCRRSVWCPRIRHHKMHREWLQIDKQSLLEKIYSWQRLSVAGLYSPDGKPNLEFLQSTSPGSPSIVDEVLTEYHHSRLATPQSKSRSANDLSSHFSEMSLKVPLRSPSRTEDDDDGNDDDDAIGQSSPSLRKQKDIKTTASRRHSAQPIVKEELAY</sequence>
<organism evidence="3 4">
    <name type="scientific">Aspergillus taichungensis</name>
    <dbReference type="NCBI Taxonomy" id="482145"/>
    <lineage>
        <taxon>Eukaryota</taxon>
        <taxon>Fungi</taxon>
        <taxon>Dikarya</taxon>
        <taxon>Ascomycota</taxon>
        <taxon>Pezizomycotina</taxon>
        <taxon>Eurotiomycetes</taxon>
        <taxon>Eurotiomycetidae</taxon>
        <taxon>Eurotiales</taxon>
        <taxon>Aspergillaceae</taxon>
        <taxon>Aspergillus</taxon>
        <taxon>Aspergillus subgen. Circumdati</taxon>
    </lineage>
</organism>
<feature type="compositionally biased region" description="Polar residues" evidence="1">
    <location>
        <begin position="344"/>
        <end position="361"/>
    </location>
</feature>
<feature type="region of interest" description="Disordered" evidence="1">
    <location>
        <begin position="126"/>
        <end position="180"/>
    </location>
</feature>